<feature type="compositionally biased region" description="Basic and acidic residues" evidence="5">
    <location>
        <begin position="29"/>
        <end position="40"/>
    </location>
</feature>
<name>H9MB36_PINRA</name>
<evidence type="ECO:0000256" key="1">
    <source>
        <dbReference type="ARBA" id="ARBA00008956"/>
    </source>
</evidence>
<sequence>RAVIKCIEEHKLGSEYPVEGLQKRVAQLEKEKADKKRSADAVKNQSKRPRNNSGGGYLPPPTGIERSGGYASSNAGDRSFYRPADRVPYPTAAVGHTAYNLPGQNSYERSSQTMYGTSPVPRSYMYSGDNVGSSGLGSGSYNSASSYNGYHLGSGLPPTYPS</sequence>
<proteinExistence type="inferred from homology"/>
<dbReference type="PANTHER" id="PTHR31791:SF4">
    <property type="entry name" value="FRIGIDA-LIKE PROTEIN 3"/>
    <property type="match status" value="1"/>
</dbReference>
<comment type="similarity">
    <text evidence="1 4">Belongs to the Frigida family.</text>
</comment>
<feature type="region of interest" description="Disordered" evidence="5">
    <location>
        <begin position="29"/>
        <end position="142"/>
    </location>
</feature>
<evidence type="ECO:0000256" key="4">
    <source>
        <dbReference type="RuleBase" id="RU364012"/>
    </source>
</evidence>
<dbReference type="Pfam" id="PF07899">
    <property type="entry name" value="Frigida"/>
    <property type="match status" value="1"/>
</dbReference>
<dbReference type="GO" id="GO:0030154">
    <property type="term" value="P:cell differentiation"/>
    <property type="evidence" value="ECO:0007669"/>
    <property type="project" value="UniProtKB-KW"/>
</dbReference>
<dbReference type="PANTHER" id="PTHR31791">
    <property type="entry name" value="FRIGIDA-LIKE PROTEIN 3-RELATED"/>
    <property type="match status" value="1"/>
</dbReference>
<dbReference type="AlphaFoldDB" id="H9MB36"/>
<feature type="compositionally biased region" description="Low complexity" evidence="5">
    <location>
        <begin position="127"/>
        <end position="142"/>
    </location>
</feature>
<reference evidence="6" key="1">
    <citation type="submission" date="2011-12" db="EMBL/GenBank/DDBJ databases">
        <title>Nucleotide Diversity and Divergence in the Loblolly Pine Gene Space.</title>
        <authorList>
            <person name="Neale D.B."/>
            <person name="Wegrzyn J.L."/>
            <person name="Lee J.M."/>
            <person name="Eckert A.J."/>
            <person name="Liechty J.D."/>
            <person name="Stevens K.A."/>
            <person name="Langley C.H."/>
        </authorList>
    </citation>
    <scope>NUCLEOTIDE SEQUENCE</scope>
    <source>
        <strain evidence="6">1484</strain>
        <tissue evidence="6">Megagametophyte</tissue>
    </source>
</reference>
<keyword evidence="4" id="KW-0217">Developmental protein</keyword>
<dbReference type="InterPro" id="IPR012474">
    <property type="entry name" value="Frigida"/>
</dbReference>
<evidence type="ECO:0000256" key="3">
    <source>
        <dbReference type="ARBA" id="ARBA00023089"/>
    </source>
</evidence>
<feature type="non-terminal residue" evidence="6">
    <location>
        <position position="162"/>
    </location>
</feature>
<accession>H9MB36</accession>
<keyword evidence="3 4" id="KW-0287">Flowering</keyword>
<gene>
    <name evidence="6" type="ORF">2_6510_01</name>
</gene>
<dbReference type="EMBL" id="JQ262784">
    <property type="protein sequence ID" value="AEW08332.1"/>
    <property type="molecule type" value="Genomic_DNA"/>
</dbReference>
<keyword evidence="2 4" id="KW-0221">Differentiation</keyword>
<protein>
    <recommendedName>
        <fullName evidence="4">FRIGIDA-like protein</fullName>
    </recommendedName>
</protein>
<organism evidence="6">
    <name type="scientific">Pinus radiata</name>
    <name type="common">Monterey pine</name>
    <name type="synonym">Pinus insignis</name>
    <dbReference type="NCBI Taxonomy" id="3347"/>
    <lineage>
        <taxon>Eukaryota</taxon>
        <taxon>Viridiplantae</taxon>
        <taxon>Streptophyta</taxon>
        <taxon>Embryophyta</taxon>
        <taxon>Tracheophyta</taxon>
        <taxon>Spermatophyta</taxon>
        <taxon>Pinopsida</taxon>
        <taxon>Pinidae</taxon>
        <taxon>Conifers I</taxon>
        <taxon>Pinales</taxon>
        <taxon>Pinaceae</taxon>
        <taxon>Pinus</taxon>
        <taxon>Pinus subgen. Pinus</taxon>
    </lineage>
</organism>
<evidence type="ECO:0000256" key="2">
    <source>
        <dbReference type="ARBA" id="ARBA00022782"/>
    </source>
</evidence>
<feature type="non-terminal residue" evidence="6">
    <location>
        <position position="1"/>
    </location>
</feature>
<evidence type="ECO:0000313" key="6">
    <source>
        <dbReference type="EMBL" id="AEW08332.1"/>
    </source>
</evidence>
<feature type="compositionally biased region" description="Polar residues" evidence="5">
    <location>
        <begin position="102"/>
        <end position="116"/>
    </location>
</feature>
<evidence type="ECO:0000256" key="5">
    <source>
        <dbReference type="SAM" id="MobiDB-lite"/>
    </source>
</evidence>